<dbReference type="PROSITE" id="PS51186">
    <property type="entry name" value="GNAT"/>
    <property type="match status" value="1"/>
</dbReference>
<dbReference type="EMBL" id="CM000914">
    <property type="protein sequence ID" value="EFG04646.2"/>
    <property type="molecule type" value="Genomic_DNA"/>
</dbReference>
<dbReference type="KEGG" id="sclf:BB341_29880"/>
<geneLocation type="plasmid" evidence="1 2">
    <name>pSCL4</name>
</geneLocation>
<evidence type="ECO:0000313" key="1">
    <source>
        <dbReference type="EMBL" id="EFG04646.2"/>
    </source>
</evidence>
<name>B5H144_STRCL</name>
<dbReference type="PANTHER" id="PTHR43792">
    <property type="entry name" value="GNAT FAMILY, PUTATIVE (AFU_ORTHOLOGUE AFUA_3G00765)-RELATED-RELATED"/>
    <property type="match status" value="1"/>
</dbReference>
<dbReference type="RefSeq" id="WP_003957981.1">
    <property type="nucleotide sequence ID" value="NZ_CM000914.1"/>
</dbReference>
<gene>
    <name evidence="1" type="ORF">SCLAV_p1160</name>
</gene>
<dbReference type="Proteomes" id="UP000002357">
    <property type="component" value="Plasmid pSCL4"/>
</dbReference>
<dbReference type="PANTHER" id="PTHR43792:SF1">
    <property type="entry name" value="N-ACETYLTRANSFERASE DOMAIN-CONTAINING PROTEIN"/>
    <property type="match status" value="1"/>
</dbReference>
<keyword evidence="1" id="KW-0687">Ribonucleoprotein</keyword>
<reference evidence="1 2" key="1">
    <citation type="journal article" date="2010" name="Genome Biol. Evol.">
        <title>The sequence of a 1.8-mb bacterial linear plasmid reveals a rich evolutionary reservoir of secondary metabolic pathways.</title>
        <authorList>
            <person name="Medema M.H."/>
            <person name="Trefzer A."/>
            <person name="Kovalchuk A."/>
            <person name="van den Berg M."/>
            <person name="Mueller U."/>
            <person name="Heijne W."/>
            <person name="Wu L."/>
            <person name="Alam M.T."/>
            <person name="Ronning C.M."/>
            <person name="Nierman W.C."/>
            <person name="Bovenberg R.A.L."/>
            <person name="Breitling R."/>
            <person name="Takano E."/>
        </authorList>
    </citation>
    <scope>NUCLEOTIDE SEQUENCE [LARGE SCALE GENOMIC DNA]</scope>
    <source>
        <strain evidence="2">ATCC 27064 / DSM 738 / JCM 4710 / NBRC 13307 / NCIMB 12785 / NRRL 3585 / VKM Ac-602</strain>
        <plasmid evidence="1">pSCL4</plasmid>
    </source>
</reference>
<accession>B5H144</accession>
<keyword evidence="1" id="KW-0808">Transferase</keyword>
<dbReference type="GeneID" id="93734239"/>
<evidence type="ECO:0000313" key="2">
    <source>
        <dbReference type="Proteomes" id="UP000002357"/>
    </source>
</evidence>
<dbReference type="GO" id="GO:0005840">
    <property type="term" value="C:ribosome"/>
    <property type="evidence" value="ECO:0007669"/>
    <property type="project" value="UniProtKB-KW"/>
</dbReference>
<dbReference type="OrthoDB" id="9132139at2"/>
<protein>
    <submittedName>
        <fullName evidence="1">Acetyltransferase, ribosomal protein N-acetylase</fullName>
    </submittedName>
</protein>
<organism evidence="1 2">
    <name type="scientific">Streptomyces clavuligerus</name>
    <dbReference type="NCBI Taxonomy" id="1901"/>
    <lineage>
        <taxon>Bacteria</taxon>
        <taxon>Bacillati</taxon>
        <taxon>Actinomycetota</taxon>
        <taxon>Actinomycetes</taxon>
        <taxon>Kitasatosporales</taxon>
        <taxon>Streptomycetaceae</taxon>
        <taxon>Streptomyces</taxon>
    </lineage>
</organism>
<dbReference type="Gene3D" id="3.40.630.30">
    <property type="match status" value="1"/>
</dbReference>
<keyword evidence="1" id="KW-0689">Ribosomal protein</keyword>
<dbReference type="InterPro" id="IPR016181">
    <property type="entry name" value="Acyl_CoA_acyltransferase"/>
</dbReference>
<dbReference type="Pfam" id="PF13302">
    <property type="entry name" value="Acetyltransf_3"/>
    <property type="match status" value="1"/>
</dbReference>
<dbReference type="SUPFAM" id="SSF55729">
    <property type="entry name" value="Acyl-CoA N-acyltransferases (Nat)"/>
    <property type="match status" value="1"/>
</dbReference>
<dbReference type="InterPro" id="IPR051531">
    <property type="entry name" value="N-acetyltransferase"/>
</dbReference>
<dbReference type="AlphaFoldDB" id="B5H144"/>
<dbReference type="InterPro" id="IPR000182">
    <property type="entry name" value="GNAT_dom"/>
</dbReference>
<dbReference type="GO" id="GO:0016747">
    <property type="term" value="F:acyltransferase activity, transferring groups other than amino-acyl groups"/>
    <property type="evidence" value="ECO:0007669"/>
    <property type="project" value="InterPro"/>
</dbReference>
<proteinExistence type="predicted"/>
<sequence length="188" mass="20828">MYPIRRDGLLLGLRELTMDDADAVHAIYGSPVATEHLSFEPRTRADVREIVERAVAAAAVTPRHEYAMAVVERTGGRMVGYGRIALDPHQPRGATFGFALRPESWGRGYGTEMVRLLLGLGFEELGLHRLWGARSPLNTASARTMEAAGMTEEGVIRRHIQKGGVWRDSVVHAMVDDEWHLEPGSRSD</sequence>
<dbReference type="eggNOG" id="COG1670">
    <property type="taxonomic scope" value="Bacteria"/>
</dbReference>
<keyword evidence="2" id="KW-1185">Reference proteome</keyword>
<keyword evidence="1" id="KW-0614">Plasmid</keyword>